<keyword evidence="5" id="KW-1185">Reference proteome</keyword>
<keyword evidence="1" id="KW-0378">Hydrolase</keyword>
<dbReference type="STRING" id="1007099.SAMN05216287_3267"/>
<dbReference type="SUPFAM" id="SSF53474">
    <property type="entry name" value="alpha/beta-Hydrolases"/>
    <property type="match status" value="1"/>
</dbReference>
<name>A0A1H3D2N0_9PSED</name>
<evidence type="ECO:0000259" key="3">
    <source>
        <dbReference type="Pfam" id="PF20434"/>
    </source>
</evidence>
<dbReference type="InterPro" id="IPR050300">
    <property type="entry name" value="GDXG_lipolytic_enzyme"/>
</dbReference>
<feature type="chain" id="PRO_5017362384" evidence="2">
    <location>
        <begin position="26"/>
        <end position="306"/>
    </location>
</feature>
<gene>
    <name evidence="4" type="ORF">SAMN05216287_3267</name>
</gene>
<dbReference type="AlphaFoldDB" id="A0A1H3D2N0"/>
<evidence type="ECO:0000256" key="1">
    <source>
        <dbReference type="ARBA" id="ARBA00022801"/>
    </source>
</evidence>
<dbReference type="InterPro" id="IPR029058">
    <property type="entry name" value="AB_hydrolase_fold"/>
</dbReference>
<dbReference type="PANTHER" id="PTHR48081">
    <property type="entry name" value="AB HYDROLASE SUPERFAMILY PROTEIN C4A8.06C"/>
    <property type="match status" value="1"/>
</dbReference>
<evidence type="ECO:0000313" key="4">
    <source>
        <dbReference type="EMBL" id="SDX60625.1"/>
    </source>
</evidence>
<dbReference type="GO" id="GO:0016787">
    <property type="term" value="F:hydrolase activity"/>
    <property type="evidence" value="ECO:0007669"/>
    <property type="project" value="UniProtKB-KW"/>
</dbReference>
<dbReference type="OrthoDB" id="9771666at2"/>
<feature type="domain" description="BD-FAE-like" evidence="3">
    <location>
        <begin position="72"/>
        <end position="179"/>
    </location>
</feature>
<dbReference type="Proteomes" id="UP000243778">
    <property type="component" value="Unassembled WGS sequence"/>
</dbReference>
<accession>A0A1H3D2N0</accession>
<evidence type="ECO:0000313" key="5">
    <source>
        <dbReference type="Proteomes" id="UP000243778"/>
    </source>
</evidence>
<keyword evidence="2" id="KW-0732">Signal</keyword>
<proteinExistence type="predicted"/>
<dbReference type="EMBL" id="FNNU01000005">
    <property type="protein sequence ID" value="SDX60625.1"/>
    <property type="molecule type" value="Genomic_DNA"/>
</dbReference>
<evidence type="ECO:0000256" key="2">
    <source>
        <dbReference type="SAM" id="SignalP"/>
    </source>
</evidence>
<dbReference type="InterPro" id="IPR049492">
    <property type="entry name" value="BD-FAE-like_dom"/>
</dbReference>
<reference evidence="5" key="1">
    <citation type="submission" date="2016-10" db="EMBL/GenBank/DDBJ databases">
        <authorList>
            <person name="Varghese N."/>
            <person name="Submissions S."/>
        </authorList>
    </citation>
    <scope>NUCLEOTIDE SEQUENCE [LARGE SCALE GENOMIC DNA]</scope>
    <source>
        <strain evidence="5">NRRL B-59562</strain>
    </source>
</reference>
<dbReference type="PANTHER" id="PTHR48081:SF33">
    <property type="entry name" value="KYNURENINE FORMAMIDASE"/>
    <property type="match status" value="1"/>
</dbReference>
<feature type="signal peptide" evidence="2">
    <location>
        <begin position="1"/>
        <end position="25"/>
    </location>
</feature>
<sequence length="306" mass="32785">MPSPVGKHLVHAFLIAALAGSVAQAGPLRDAIEARQAARAEKNESTVRASLPAGSQVRRDLSYGTAPLQRFDVYLPPHAQSAPLILMVHGGGWSEGDKRNSPVVDNKAAHYLAKGYIFVSTNYRLLPDADPIEQARDVARALAAVQSQAASWGGDPAKVVLMGHSAGAHLVTLLATDGTLSAGVVPRPWLGTVALDSAVYDIETIMQSRHLPLYDRAFGKDKALWKSASPFYAVTAAMHPLLAVCSTRRDDSCAQVDMFTAKTDRLGVKTRVIRKDYSHRQINELLGADAGYTADVDDFLAGLGLH</sequence>
<dbReference type="RefSeq" id="WP_090230466.1">
    <property type="nucleotide sequence ID" value="NZ_FNNU01000005.1"/>
</dbReference>
<dbReference type="Gene3D" id="3.40.50.1820">
    <property type="entry name" value="alpha/beta hydrolase"/>
    <property type="match status" value="1"/>
</dbReference>
<dbReference type="Pfam" id="PF20434">
    <property type="entry name" value="BD-FAE"/>
    <property type="match status" value="1"/>
</dbReference>
<organism evidence="4 5">
    <name type="scientific">Pseudomonas kuykendallii</name>
    <dbReference type="NCBI Taxonomy" id="1007099"/>
    <lineage>
        <taxon>Bacteria</taxon>
        <taxon>Pseudomonadati</taxon>
        <taxon>Pseudomonadota</taxon>
        <taxon>Gammaproteobacteria</taxon>
        <taxon>Pseudomonadales</taxon>
        <taxon>Pseudomonadaceae</taxon>
        <taxon>Pseudomonas</taxon>
    </lineage>
</organism>
<protein>
    <submittedName>
        <fullName evidence="4">Acetyl esterase/lipase</fullName>
    </submittedName>
</protein>